<accession>E2J762</accession>
<evidence type="ECO:0000256" key="2">
    <source>
        <dbReference type="ARBA" id="ARBA00022525"/>
    </source>
</evidence>
<dbReference type="CDD" id="cd19423">
    <property type="entry name" value="lipocalin_LTBP1-like"/>
    <property type="match status" value="1"/>
</dbReference>
<protein>
    <submittedName>
        <fullName evidence="8">Salivary lipocalin</fullName>
    </submittedName>
</protein>
<dbReference type="InterPro" id="IPR005657">
    <property type="entry name" value="Triabi/Procalin"/>
</dbReference>
<evidence type="ECO:0000256" key="5">
    <source>
        <dbReference type="ARBA" id="ARBA00023240"/>
    </source>
</evidence>
<evidence type="ECO:0000313" key="8">
    <source>
        <dbReference type="EMBL" id="ADN29780.1"/>
    </source>
</evidence>
<dbReference type="SUPFAM" id="SSF50814">
    <property type="entry name" value="Lipocalins"/>
    <property type="match status" value="1"/>
</dbReference>
<evidence type="ECO:0000256" key="4">
    <source>
        <dbReference type="ARBA" id="ARBA00022729"/>
    </source>
</evidence>
<dbReference type="Gene3D" id="2.40.128.20">
    <property type="match status" value="1"/>
</dbReference>
<sequence>MKTIIAVIFFVTYAFAQQPSGTCRNPLTSMPNLQIEKFFKGNWFVTHIMGGSNEATCRKYETRMEGGLIKLDANGDYTFQGKKKLYTTTCSSTSGVPLNPAGPFVLKCRHTHGSENIFFDLTFSVVDTDYNNYALVYRCSTYQSLGLNHGNLVLLQQDKTADGSKATSSLRRRNLNLNQFTKTTGC</sequence>
<feature type="signal peptide" evidence="7">
    <location>
        <begin position="1"/>
        <end position="16"/>
    </location>
</feature>
<dbReference type="GO" id="GO:0090729">
    <property type="term" value="F:toxin activity"/>
    <property type="evidence" value="ECO:0007669"/>
    <property type="project" value="UniProtKB-KW"/>
</dbReference>
<feature type="chain" id="PRO_5003159629" evidence="7">
    <location>
        <begin position="17"/>
        <end position="186"/>
    </location>
</feature>
<keyword evidence="3" id="KW-0800">Toxin</keyword>
<reference evidence="8" key="1">
    <citation type="journal article" date="2012" name="Am. J. Trop. Med. Hyg.">
        <title>An insight into the sialotranscriptome of Triatoma matogrossensis, a kissing bug associated with fogo selvagem in South America.</title>
        <authorList>
            <person name="Assumpcao T.C."/>
            <person name="Eaton D.P."/>
            <person name="Pham V.M."/>
            <person name="Francischetti I.M."/>
            <person name="Aoki V."/>
            <person name="Hans-Filho G."/>
            <person name="Rivitti E.A."/>
            <person name="Valenzuela J.G."/>
            <person name="Diaz L.A."/>
            <person name="Ribeiro J.M."/>
        </authorList>
    </citation>
    <scope>NUCLEOTIDE SEQUENCE</scope>
    <source>
        <tissue evidence="8">Salivary gland</tissue>
    </source>
</reference>
<evidence type="ECO:0000256" key="3">
    <source>
        <dbReference type="ARBA" id="ARBA00022656"/>
    </source>
</evidence>
<dbReference type="GO" id="GO:0030682">
    <property type="term" value="P:symbiont-mediated perturbation of host defenses"/>
    <property type="evidence" value="ECO:0007669"/>
    <property type="project" value="InterPro"/>
</dbReference>
<dbReference type="AlphaFoldDB" id="E2J762"/>
<evidence type="ECO:0000256" key="7">
    <source>
        <dbReference type="SAM" id="SignalP"/>
    </source>
</evidence>
<dbReference type="GO" id="GO:0005576">
    <property type="term" value="C:extracellular region"/>
    <property type="evidence" value="ECO:0007669"/>
    <property type="project" value="UniProtKB-SubCell"/>
</dbReference>
<dbReference type="Pfam" id="PF03973">
    <property type="entry name" value="Triabin"/>
    <property type="match status" value="1"/>
</dbReference>
<dbReference type="InterPro" id="IPR012674">
    <property type="entry name" value="Calycin"/>
</dbReference>
<proteinExistence type="evidence at transcript level"/>
<name>E2J762_9HEMI</name>
<evidence type="ECO:0000256" key="1">
    <source>
        <dbReference type="ARBA" id="ARBA00004613"/>
    </source>
</evidence>
<comment type="subcellular location">
    <subcellularLocation>
        <location evidence="1">Secreted</location>
    </subcellularLocation>
</comment>
<evidence type="ECO:0000256" key="6">
    <source>
        <dbReference type="ARBA" id="ARBA00034121"/>
    </source>
</evidence>
<keyword evidence="5" id="KW-1199">Hemostasis impairing toxin</keyword>
<comment type="similarity">
    <text evidence="6">Belongs to the calycin superfamily. Triabin family.</text>
</comment>
<organism evidence="8">
    <name type="scientific">Triatoma matogrossensis</name>
    <dbReference type="NCBI Taxonomy" id="162370"/>
    <lineage>
        <taxon>Eukaryota</taxon>
        <taxon>Metazoa</taxon>
        <taxon>Ecdysozoa</taxon>
        <taxon>Arthropoda</taxon>
        <taxon>Hexapoda</taxon>
        <taxon>Insecta</taxon>
        <taxon>Pterygota</taxon>
        <taxon>Neoptera</taxon>
        <taxon>Paraneoptera</taxon>
        <taxon>Hemiptera</taxon>
        <taxon>Heteroptera</taxon>
        <taxon>Panheteroptera</taxon>
        <taxon>Cimicomorpha</taxon>
        <taxon>Reduviidae</taxon>
        <taxon>Triatominae</taxon>
        <taxon>Triatoma</taxon>
    </lineage>
</organism>
<keyword evidence="4 7" id="KW-0732">Signal</keyword>
<dbReference type="EMBL" id="HP429280">
    <property type="protein sequence ID" value="ADN29780.1"/>
    <property type="molecule type" value="mRNA"/>
</dbReference>
<keyword evidence="2" id="KW-0964">Secreted</keyword>